<protein>
    <submittedName>
        <fullName evidence="2">Uncharacterized protein</fullName>
    </submittedName>
</protein>
<proteinExistence type="predicted"/>
<gene>
    <name evidence="2" type="ORF">BU204_02865</name>
</gene>
<dbReference type="AlphaFoldDB" id="A0A1Q8CYC5"/>
<evidence type="ECO:0000313" key="2">
    <source>
        <dbReference type="EMBL" id="OLF19352.1"/>
    </source>
</evidence>
<feature type="region of interest" description="Disordered" evidence="1">
    <location>
        <begin position="1"/>
        <end position="33"/>
    </location>
</feature>
<sequence>MFGGDRGGGEDRYVELDRPQRSPSGEFTASLVAGPEQDGVATRVVVVTDTDGHEVFRDDYAYSTRHGVGVTWLSSADQLWILSADVGTAHVDRAADGTWTKTAISPETADTVPEEIERLR</sequence>
<feature type="compositionally biased region" description="Basic and acidic residues" evidence="1">
    <location>
        <begin position="7"/>
        <end position="20"/>
    </location>
</feature>
<organism evidence="2 3">
    <name type="scientific">Actinophytocola xanthii</name>
    <dbReference type="NCBI Taxonomy" id="1912961"/>
    <lineage>
        <taxon>Bacteria</taxon>
        <taxon>Bacillati</taxon>
        <taxon>Actinomycetota</taxon>
        <taxon>Actinomycetes</taxon>
        <taxon>Pseudonocardiales</taxon>
        <taxon>Pseudonocardiaceae</taxon>
    </lineage>
</organism>
<comment type="caution">
    <text evidence="2">The sequence shown here is derived from an EMBL/GenBank/DDBJ whole genome shotgun (WGS) entry which is preliminary data.</text>
</comment>
<keyword evidence="3" id="KW-1185">Reference proteome</keyword>
<accession>A0A1Q8CYC5</accession>
<name>A0A1Q8CYC5_9PSEU</name>
<reference evidence="2 3" key="1">
    <citation type="submission" date="2016-12" db="EMBL/GenBank/DDBJ databases">
        <title>The draft genome sequence of Actinophytocola sp. 11-183.</title>
        <authorList>
            <person name="Wang W."/>
            <person name="Yuan L."/>
        </authorList>
    </citation>
    <scope>NUCLEOTIDE SEQUENCE [LARGE SCALE GENOMIC DNA]</scope>
    <source>
        <strain evidence="2 3">11-183</strain>
    </source>
</reference>
<evidence type="ECO:0000313" key="3">
    <source>
        <dbReference type="Proteomes" id="UP000185596"/>
    </source>
</evidence>
<dbReference type="STRING" id="1912961.BU204_02865"/>
<evidence type="ECO:0000256" key="1">
    <source>
        <dbReference type="SAM" id="MobiDB-lite"/>
    </source>
</evidence>
<dbReference type="OrthoDB" id="4628222at2"/>
<dbReference type="EMBL" id="MSIE01000002">
    <property type="protein sequence ID" value="OLF19352.1"/>
    <property type="molecule type" value="Genomic_DNA"/>
</dbReference>
<dbReference type="Proteomes" id="UP000185596">
    <property type="component" value="Unassembled WGS sequence"/>
</dbReference>